<evidence type="ECO:0000313" key="1">
    <source>
        <dbReference type="EMBL" id="PWK76591.1"/>
    </source>
</evidence>
<gene>
    <name evidence="1" type="ORF">LX99_03458</name>
</gene>
<keyword evidence="2" id="KW-1185">Reference proteome</keyword>
<dbReference type="Proteomes" id="UP000245678">
    <property type="component" value="Unassembled WGS sequence"/>
</dbReference>
<reference evidence="1 2" key="1">
    <citation type="submission" date="2018-05" db="EMBL/GenBank/DDBJ databases">
        <title>Genomic Encyclopedia of Archaeal and Bacterial Type Strains, Phase II (KMG-II): from individual species to whole genera.</title>
        <authorList>
            <person name="Goeker M."/>
        </authorList>
    </citation>
    <scope>NUCLEOTIDE SEQUENCE [LARGE SCALE GENOMIC DNA]</scope>
    <source>
        <strain evidence="1 2">DSM 19975</strain>
    </source>
</reference>
<dbReference type="AlphaFoldDB" id="A0A316H992"/>
<accession>A0A316H992</accession>
<protein>
    <submittedName>
        <fullName evidence="1">Uncharacterized protein</fullName>
    </submittedName>
</protein>
<organism evidence="1 2">
    <name type="scientific">Mucilaginibacter oryzae</name>
    <dbReference type="NCBI Taxonomy" id="468058"/>
    <lineage>
        <taxon>Bacteria</taxon>
        <taxon>Pseudomonadati</taxon>
        <taxon>Bacteroidota</taxon>
        <taxon>Sphingobacteriia</taxon>
        <taxon>Sphingobacteriales</taxon>
        <taxon>Sphingobacteriaceae</taxon>
        <taxon>Mucilaginibacter</taxon>
    </lineage>
</organism>
<dbReference type="EMBL" id="QGHA01000006">
    <property type="protein sequence ID" value="PWK76591.1"/>
    <property type="molecule type" value="Genomic_DNA"/>
</dbReference>
<comment type="caution">
    <text evidence="1">The sequence shown here is derived from an EMBL/GenBank/DDBJ whole genome shotgun (WGS) entry which is preliminary data.</text>
</comment>
<evidence type="ECO:0000313" key="2">
    <source>
        <dbReference type="Proteomes" id="UP000245678"/>
    </source>
</evidence>
<proteinExistence type="predicted"/>
<name>A0A316H992_9SPHI</name>
<sequence>MVRSSMVMTLFTAVKLKNIFNNWKSESGLNTFTSATLNYSKDNYFFAVQSVDADGHESLPVFPKPVK</sequence>